<name>A0A6P1SXD4_9RHOB</name>
<organism evidence="1 2">
    <name type="scientific">Algicella marina</name>
    <dbReference type="NCBI Taxonomy" id="2683284"/>
    <lineage>
        <taxon>Bacteria</taxon>
        <taxon>Pseudomonadati</taxon>
        <taxon>Pseudomonadota</taxon>
        <taxon>Alphaproteobacteria</taxon>
        <taxon>Rhodobacterales</taxon>
        <taxon>Paracoccaceae</taxon>
        <taxon>Algicella</taxon>
    </lineage>
</organism>
<evidence type="ECO:0000313" key="2">
    <source>
        <dbReference type="Proteomes" id="UP000464495"/>
    </source>
</evidence>
<dbReference type="KEGG" id="amaq:GO499_01055"/>
<keyword evidence="2" id="KW-1185">Reference proteome</keyword>
<dbReference type="RefSeq" id="WP_161860437.1">
    <property type="nucleotide sequence ID" value="NZ_CP046620.1"/>
</dbReference>
<dbReference type="EMBL" id="CP046620">
    <property type="protein sequence ID" value="QHQ33866.1"/>
    <property type="molecule type" value="Genomic_DNA"/>
</dbReference>
<proteinExistence type="predicted"/>
<protein>
    <recommendedName>
        <fullName evidence="3">Serine protease</fullName>
    </recommendedName>
</protein>
<reference evidence="1 2" key="1">
    <citation type="submission" date="2019-12" db="EMBL/GenBank/DDBJ databases">
        <title>Complete genome sequence of Algicella marina strain 9Alg 56(T) isolated from the red alga Tichocarpus crinitus.</title>
        <authorList>
            <person name="Kim S.-G."/>
            <person name="Nedashkovskaya O.I."/>
        </authorList>
    </citation>
    <scope>NUCLEOTIDE SEQUENCE [LARGE SCALE GENOMIC DNA]</scope>
    <source>
        <strain evidence="1 2">9Alg 56</strain>
    </source>
</reference>
<evidence type="ECO:0000313" key="1">
    <source>
        <dbReference type="EMBL" id="QHQ33866.1"/>
    </source>
</evidence>
<accession>A0A6P1SXD4</accession>
<dbReference type="Proteomes" id="UP000464495">
    <property type="component" value="Chromosome"/>
</dbReference>
<dbReference type="AlphaFoldDB" id="A0A6P1SXD4"/>
<evidence type="ECO:0008006" key="3">
    <source>
        <dbReference type="Google" id="ProtNLM"/>
    </source>
</evidence>
<gene>
    <name evidence="1" type="ORF">GO499_01055</name>
</gene>
<sequence>MASTFKLLKPLSDLTRKLIITLLFIAATAPAGFARVVSVEDGTGHGFLFQHRGNCFLILPTHVHGRNRSGLRITGQDPVEIGSASVVYETDEALDISLALVRGAITGNCGPAWAALPRAIPAAARVGAPVRLVRHHQASVEAVRSRIQTVDFETMTIVPAEGEQRDYGAGTSGSTVLDGDVPIGMVTDASLRTEAYLIRMDEIVGRLSRFVEGMGADDCSDPASAAVLAGQCGDAAVQVSNLGPFRLMSWSSHPTSPGFSAEEMIAGNAPYIAPIGQGGITLVFEAPETATLSRIRLTSHADNAESFVPKGISVRVDTSTDGIDRSRRFLAQDMAPDGSLDMQRGATYARRVIVTITDAWAGGSPVRLDAVSLE</sequence>